<feature type="binding site" evidence="2">
    <location>
        <begin position="9"/>
        <end position="17"/>
    </location>
    <ligand>
        <name>ATP</name>
        <dbReference type="ChEBI" id="CHEBI:30616"/>
    </ligand>
</feature>
<protein>
    <submittedName>
        <fullName evidence="4">Thymidine kinase</fullName>
    </submittedName>
</protein>
<evidence type="ECO:0000259" key="3">
    <source>
        <dbReference type="Pfam" id="PF01712"/>
    </source>
</evidence>
<feature type="active site" description="Proton acceptor" evidence="1">
    <location>
        <position position="78"/>
    </location>
</feature>
<dbReference type="InterPro" id="IPR031314">
    <property type="entry name" value="DNK_dom"/>
</dbReference>
<dbReference type="PIRSF" id="PIRSF000705">
    <property type="entry name" value="DNK"/>
    <property type="match status" value="1"/>
</dbReference>
<reference evidence="4 5" key="1">
    <citation type="journal article" date="2013" name="J. Gen. Virol.">
        <title>Complete genome sequence of invertebrate iridescent virus 22 isolated from a blackfly larva.</title>
        <authorList>
            <person name="Piegu B."/>
            <person name="Guizard S."/>
            <person name="Spears T."/>
            <person name="Cruaud C."/>
            <person name="Couloux A."/>
            <person name="Bideshi D.K."/>
            <person name="Federici B.A."/>
            <person name="Bigot Y."/>
        </authorList>
    </citation>
    <scope>NUCLEOTIDE SEQUENCE [LARGE SCALE GENOMIC DNA]</scope>
</reference>
<feature type="binding site" evidence="2">
    <location>
        <begin position="133"/>
        <end position="137"/>
    </location>
    <ligand>
        <name>ATP</name>
        <dbReference type="ChEBI" id="CHEBI:30616"/>
    </ligand>
</feature>
<evidence type="ECO:0000256" key="2">
    <source>
        <dbReference type="PIRSR" id="PIRSR000705-3"/>
    </source>
</evidence>
<keyword evidence="5" id="KW-1185">Reference proteome</keyword>
<organism evidence="4 5">
    <name type="scientific">Invertebrate iridescent virus 22</name>
    <dbReference type="NCBI Taxonomy" id="345198"/>
    <lineage>
        <taxon>Viruses</taxon>
        <taxon>Varidnaviria</taxon>
        <taxon>Bamfordvirae</taxon>
        <taxon>Nucleocytoviricota</taxon>
        <taxon>Megaviricetes</taxon>
        <taxon>Pimascovirales</taxon>
        <taxon>Pimascovirales incertae sedis</taxon>
        <taxon>Iridoviridae</taxon>
        <taxon>Betairidovirinae</taxon>
        <taxon>Chloriridovirus</taxon>
        <taxon>Chloriridovirus simulium1</taxon>
    </lineage>
</organism>
<dbReference type="PANTHER" id="PTHR10513:SF35">
    <property type="entry name" value="DEOXYADENOSINE KINASE"/>
    <property type="match status" value="1"/>
</dbReference>
<dbReference type="Proteomes" id="UP000154968">
    <property type="component" value="Segment"/>
</dbReference>
<dbReference type="RefSeq" id="YP_008357447.1">
    <property type="nucleotide sequence ID" value="NC_021901.1"/>
</dbReference>
<dbReference type="InterPro" id="IPR027417">
    <property type="entry name" value="P-loop_NTPase"/>
</dbReference>
<dbReference type="InterPro" id="IPR050566">
    <property type="entry name" value="Deoxyribonucleoside_kinase"/>
</dbReference>
<keyword evidence="2" id="KW-0067">ATP-binding</keyword>
<evidence type="ECO:0000256" key="1">
    <source>
        <dbReference type="PIRSR" id="PIRSR000705-1"/>
    </source>
</evidence>
<gene>
    <name evidence="4" type="primary">149R</name>
    <name evidence="4" type="ORF">IIV22_149R</name>
</gene>
<dbReference type="GO" id="GO:0005524">
    <property type="term" value="F:ATP binding"/>
    <property type="evidence" value="ECO:0007669"/>
    <property type="project" value="UniProtKB-KW"/>
</dbReference>
<dbReference type="SUPFAM" id="SSF52540">
    <property type="entry name" value="P-loop containing nucleoside triphosphate hydrolases"/>
    <property type="match status" value="1"/>
</dbReference>
<dbReference type="PANTHER" id="PTHR10513">
    <property type="entry name" value="DEOXYNUCLEOSIDE KINASE"/>
    <property type="match status" value="1"/>
</dbReference>
<proteinExistence type="predicted"/>
<keyword evidence="2" id="KW-0547">Nucleotide-binding</keyword>
<evidence type="ECO:0000313" key="5">
    <source>
        <dbReference type="Proteomes" id="UP000154968"/>
    </source>
</evidence>
<dbReference type="Pfam" id="PF01712">
    <property type="entry name" value="dNK"/>
    <property type="match status" value="1"/>
</dbReference>
<name>S6DB06_9VIRU</name>
<evidence type="ECO:0000313" key="4">
    <source>
        <dbReference type="EMBL" id="CCV01826.1"/>
    </source>
</evidence>
<dbReference type="KEGG" id="vg:16414488"/>
<keyword evidence="4" id="KW-0808">Transferase</keyword>
<sequence length="190" mass="22458">MVYIITIDGAIGAGKSSLISQLKDDFTCFQEPVEEWSLLQNFYENMPEFAAPFQYQVLFSFHKLYSTFKNVQDKVILERCPWSSKNIFTQLLVESGHINQEEYQLYCNFYNKIAFTTNLYVYLKVDTDVAYRRILNRDRAAERSLTFEYLEILNNKYNESLKTLENVKIIDANKPLNEIKYEVIDLLHKI</sequence>
<keyword evidence="4" id="KW-0418">Kinase</keyword>
<dbReference type="Gene3D" id="3.40.50.300">
    <property type="entry name" value="P-loop containing nucleotide triphosphate hydrolases"/>
    <property type="match status" value="1"/>
</dbReference>
<feature type="domain" description="Deoxynucleoside kinase" evidence="3">
    <location>
        <begin position="5"/>
        <end position="181"/>
    </location>
</feature>
<dbReference type="GO" id="GO:0019136">
    <property type="term" value="F:deoxynucleoside kinase activity"/>
    <property type="evidence" value="ECO:0007669"/>
    <property type="project" value="InterPro"/>
</dbReference>
<dbReference type="GeneID" id="16414488"/>
<dbReference type="EMBL" id="HF920633">
    <property type="protein sequence ID" value="CCV01826.1"/>
    <property type="molecule type" value="Genomic_DNA"/>
</dbReference>
<dbReference type="InterPro" id="IPR002624">
    <property type="entry name" value="DCK/DGK"/>
</dbReference>
<accession>S6DB06</accession>